<dbReference type="PANTHER" id="PTHR43681:SF1">
    <property type="entry name" value="SARCALUMENIN"/>
    <property type="match status" value="1"/>
</dbReference>
<evidence type="ECO:0000313" key="4">
    <source>
        <dbReference type="Proteomes" id="UP000234271"/>
    </source>
</evidence>
<dbReference type="CDD" id="cd09912">
    <property type="entry name" value="DLP_2"/>
    <property type="match status" value="1"/>
</dbReference>
<dbReference type="AlphaFoldDB" id="A0A2N9YB52"/>
<dbReference type="InterPro" id="IPR045063">
    <property type="entry name" value="Dynamin_N"/>
</dbReference>
<dbReference type="OrthoDB" id="9816479at2"/>
<dbReference type="KEGG" id="blep:AL038_03495"/>
<feature type="domain" description="Dynamin N-terminal" evidence="2">
    <location>
        <begin position="54"/>
        <end position="101"/>
    </location>
</feature>
<keyword evidence="1" id="KW-0472">Membrane</keyword>
<dbReference type="InterPro" id="IPR027417">
    <property type="entry name" value="P-loop_NTPase"/>
</dbReference>
<keyword evidence="1" id="KW-1133">Transmembrane helix</keyword>
<dbReference type="STRING" id="288004.AL038_03495"/>
<accession>A0A2N9YB52</accession>
<evidence type="ECO:0000313" key="3">
    <source>
        <dbReference type="EMBL" id="AUI67681.1"/>
    </source>
</evidence>
<evidence type="ECO:0000259" key="2">
    <source>
        <dbReference type="Pfam" id="PF00350"/>
    </source>
</evidence>
<keyword evidence="4" id="KW-1185">Reference proteome</keyword>
<evidence type="ECO:0000256" key="1">
    <source>
        <dbReference type="SAM" id="Phobius"/>
    </source>
</evidence>
<feature type="transmembrane region" description="Helical" evidence="1">
    <location>
        <begin position="479"/>
        <end position="502"/>
    </location>
</feature>
<proteinExistence type="predicted"/>
<sequence length="590" mass="67340">MNEHIFDQQLQRYRNDLAVILKSLQDVTLMIGNKELTDWVSELRVRTTDPFMFVVVGEVKAGKSSFINALLKREVCKVAPDPCTDTVQQIVYGEKESVQVINEHLKKIMLPVDILQELAIVDTPGTNNVTIKEHQEITEHFIPHSDLIIFVFPCINPYQQSAWKFLSYIHTEWHKKVIFILQQADLLKLNPEGLDINRNNVVREAQKRGIENPQTFCVSAKDELEQRVDESGFDDIRSYIQENITGSNAVILKLKNGIETANHIIEQIQKGLQLRAAQLEVDQAFRLEVKQLLEQREIHSINEVDRVIEYTLEGYHKVALTLEQEMDTQLGFFSLLGRSVMTLPLLNKLTTKKSFSAWFEDFKDRLQQELTNVLQERLNSGIFDVAHNVQQMVAQIELKIQVNQKNPLINNDSVFTHIAERRGNILNDLKEHFAIFVKNDSNMQPITDNNPLWNMVAVLATGGGIAATGGLLAALTQGIWLDITGGLVVAVGLVLVGGGAQWSKHKVLANYRETVKKTSEQLKQRIQEQLKPYIHNLKFDVEKHFLKFDAYLANEAKDVEQLRIQQQQSKQALNKLNDELKKDYPTIVLG</sequence>
<gene>
    <name evidence="3" type="ORF">BLE401_02530</name>
</gene>
<dbReference type="PANTHER" id="PTHR43681">
    <property type="entry name" value="TRANSMEMBRANE GTPASE FZO"/>
    <property type="match status" value="1"/>
</dbReference>
<dbReference type="EMBL" id="CP018889">
    <property type="protein sequence ID" value="AUI67681.1"/>
    <property type="molecule type" value="Genomic_DNA"/>
</dbReference>
<keyword evidence="1" id="KW-0812">Transmembrane</keyword>
<reference evidence="4" key="1">
    <citation type="submission" date="2016-12" db="EMBL/GenBank/DDBJ databases">
        <title>Complete Genome Sequence of Beggiatoa leptomitiformis D-401.</title>
        <authorList>
            <person name="Fomenkov A."/>
            <person name="Vincze T."/>
            <person name="Grabovich M."/>
            <person name="Anton B.P."/>
            <person name="Dubinina G."/>
            <person name="Orlova M."/>
            <person name="Belousova E."/>
            <person name="Roberts R.J."/>
        </authorList>
    </citation>
    <scope>NUCLEOTIDE SEQUENCE [LARGE SCALE GENOMIC DNA]</scope>
    <source>
        <strain evidence="4">D-401</strain>
    </source>
</reference>
<dbReference type="SUPFAM" id="SSF52540">
    <property type="entry name" value="P-loop containing nucleoside triphosphate hydrolases"/>
    <property type="match status" value="1"/>
</dbReference>
<name>A0A2N9YB52_9GAMM</name>
<organism evidence="3 4">
    <name type="scientific">Beggiatoa leptomitoformis</name>
    <dbReference type="NCBI Taxonomy" id="288004"/>
    <lineage>
        <taxon>Bacteria</taxon>
        <taxon>Pseudomonadati</taxon>
        <taxon>Pseudomonadota</taxon>
        <taxon>Gammaproteobacteria</taxon>
        <taxon>Thiotrichales</taxon>
        <taxon>Thiotrichaceae</taxon>
        <taxon>Beggiatoa</taxon>
    </lineage>
</organism>
<dbReference type="InterPro" id="IPR051943">
    <property type="entry name" value="TRAFAC_Dynamin-like_GTPase"/>
</dbReference>
<dbReference type="RefSeq" id="WP_062149092.1">
    <property type="nucleotide sequence ID" value="NZ_CP012373.2"/>
</dbReference>
<protein>
    <submittedName>
        <fullName evidence="3">GTP-binding protein</fullName>
    </submittedName>
</protein>
<dbReference type="Pfam" id="PF00350">
    <property type="entry name" value="Dynamin_N"/>
    <property type="match status" value="2"/>
</dbReference>
<feature type="transmembrane region" description="Helical" evidence="1">
    <location>
        <begin position="452"/>
        <end position="472"/>
    </location>
</feature>
<feature type="domain" description="Dynamin N-terminal" evidence="2">
    <location>
        <begin position="116"/>
        <end position="183"/>
    </location>
</feature>
<dbReference type="Gene3D" id="3.40.50.300">
    <property type="entry name" value="P-loop containing nucleotide triphosphate hydrolases"/>
    <property type="match status" value="1"/>
</dbReference>
<dbReference type="Proteomes" id="UP000234271">
    <property type="component" value="Chromosome"/>
</dbReference>